<dbReference type="UniPathway" id="UPA00143"/>
<dbReference type="GO" id="GO:0016567">
    <property type="term" value="P:protein ubiquitination"/>
    <property type="evidence" value="ECO:0007669"/>
    <property type="project" value="UniProtKB-UniPathway"/>
</dbReference>
<dbReference type="GO" id="GO:1990757">
    <property type="term" value="F:ubiquitin ligase activator activity"/>
    <property type="evidence" value="ECO:0007669"/>
    <property type="project" value="TreeGrafter"/>
</dbReference>
<proteinExistence type="inferred from homology"/>
<dbReference type="SUPFAM" id="SSF50978">
    <property type="entry name" value="WD40 repeat-like"/>
    <property type="match status" value="1"/>
</dbReference>
<feature type="domain" description="CDC20/Fizzy WD40" evidence="9">
    <location>
        <begin position="133"/>
        <end position="430"/>
    </location>
</feature>
<evidence type="ECO:0000256" key="1">
    <source>
        <dbReference type="ARBA" id="ARBA00006445"/>
    </source>
</evidence>
<organism evidence="10">
    <name type="scientific">Fagus sylvatica</name>
    <name type="common">Beechnut</name>
    <dbReference type="NCBI Taxonomy" id="28930"/>
    <lineage>
        <taxon>Eukaryota</taxon>
        <taxon>Viridiplantae</taxon>
        <taxon>Streptophyta</taxon>
        <taxon>Embryophyta</taxon>
        <taxon>Tracheophyta</taxon>
        <taxon>Spermatophyta</taxon>
        <taxon>Magnoliopsida</taxon>
        <taxon>eudicotyledons</taxon>
        <taxon>Gunneridae</taxon>
        <taxon>Pentapetalae</taxon>
        <taxon>rosids</taxon>
        <taxon>fabids</taxon>
        <taxon>Fagales</taxon>
        <taxon>Fagaceae</taxon>
        <taxon>Fagus</taxon>
    </lineage>
</organism>
<feature type="repeat" description="WD" evidence="7">
    <location>
        <begin position="179"/>
        <end position="220"/>
    </location>
</feature>
<keyword evidence="4" id="KW-0677">Repeat</keyword>
<comment type="similarity">
    <text evidence="1">Belongs to the WD repeat CDC20/Fizzy family.</text>
</comment>
<dbReference type="AlphaFoldDB" id="A0A2N9GBC1"/>
<dbReference type="GO" id="GO:0005680">
    <property type="term" value="C:anaphase-promoting complex"/>
    <property type="evidence" value="ECO:0007669"/>
    <property type="project" value="TreeGrafter"/>
</dbReference>
<name>A0A2N9GBC1_FAGSY</name>
<evidence type="ECO:0000256" key="5">
    <source>
        <dbReference type="ARBA" id="ARBA00022776"/>
    </source>
</evidence>
<evidence type="ECO:0000256" key="8">
    <source>
        <dbReference type="SAM" id="MobiDB-lite"/>
    </source>
</evidence>
<dbReference type="Gene3D" id="2.130.10.10">
    <property type="entry name" value="YVTN repeat-like/Quinoprotein amine dehydrogenase"/>
    <property type="match status" value="1"/>
</dbReference>
<evidence type="ECO:0000256" key="3">
    <source>
        <dbReference type="ARBA" id="ARBA00022618"/>
    </source>
</evidence>
<dbReference type="PROSITE" id="PS50082">
    <property type="entry name" value="WD_REPEATS_2"/>
    <property type="match status" value="3"/>
</dbReference>
<dbReference type="GO" id="GO:0051301">
    <property type="term" value="P:cell division"/>
    <property type="evidence" value="ECO:0007669"/>
    <property type="project" value="UniProtKB-KW"/>
</dbReference>
<evidence type="ECO:0000256" key="6">
    <source>
        <dbReference type="ARBA" id="ARBA00023306"/>
    </source>
</evidence>
<feature type="region of interest" description="Disordered" evidence="8">
    <location>
        <begin position="105"/>
        <end position="131"/>
    </location>
</feature>
<protein>
    <recommendedName>
        <fullName evidence="9">CDC20/Fizzy WD40 domain-containing protein</fullName>
    </recommendedName>
</protein>
<evidence type="ECO:0000256" key="2">
    <source>
        <dbReference type="ARBA" id="ARBA00022574"/>
    </source>
</evidence>
<dbReference type="InterPro" id="IPR019775">
    <property type="entry name" value="WD40_repeat_CS"/>
</dbReference>
<dbReference type="InterPro" id="IPR036322">
    <property type="entry name" value="WD40_repeat_dom_sf"/>
</dbReference>
<gene>
    <name evidence="10" type="ORF">FSB_LOCUS24580</name>
</gene>
<evidence type="ECO:0000313" key="10">
    <source>
        <dbReference type="EMBL" id="SPC96698.1"/>
    </source>
</evidence>
<dbReference type="InterPro" id="IPR001680">
    <property type="entry name" value="WD40_rpt"/>
</dbReference>
<sequence>MDAGYMSSSHKSRSRCPLQEQFIQRKNNRENLDRFIPNRAAMDFDYAHYMVTDGRKGKENPAVSSPSREAYRKQLAEAFNMNRTRILAFKNKPPTAIEPIPRELLSSSSSSSIPHTKAAKPRRHIPQSSERTLDAPDIMDDFYLNLLDWGSSNVLAIALGSTVYLWDASNGSTSELVTIDDEDGPVTSISWAPDGRHIAVGLNNSHVQLWDSTSNKQLRTLSGGHSQRVGSLDWNNHILTTGGMDGRIINNDVRVRSHIVETYRGHHQEVCGLKWSASGQQLASGGNDNLLHIWDRSVASSNAPTQWLHRLEDHTAAVKALAWCPFQGNLLATGGGGGDQSIKFWNTHTGACLNSINTGSQVCALLWNKHERELLSSHGFTQNQLTLWKYPSMVKMTELTGHTSRVLFMAQSPDGCTVASAAGDETLRFWNVFGTPEVAKPAPKANPEPFAHVSRIR</sequence>
<keyword evidence="6" id="KW-0131">Cell cycle</keyword>
<keyword evidence="5" id="KW-0498">Mitosis</keyword>
<feature type="repeat" description="WD" evidence="7">
    <location>
        <begin position="399"/>
        <end position="432"/>
    </location>
</feature>
<dbReference type="InterPro" id="IPR033010">
    <property type="entry name" value="Cdc20/Fizzy"/>
</dbReference>
<dbReference type="GO" id="GO:0010997">
    <property type="term" value="F:anaphase-promoting complex binding"/>
    <property type="evidence" value="ECO:0007669"/>
    <property type="project" value="InterPro"/>
</dbReference>
<dbReference type="PROSITE" id="PS50294">
    <property type="entry name" value="WD_REPEATS_REGION"/>
    <property type="match status" value="3"/>
</dbReference>
<evidence type="ECO:0000256" key="7">
    <source>
        <dbReference type="PROSITE-ProRule" id="PRU00221"/>
    </source>
</evidence>
<keyword evidence="3" id="KW-0132">Cell division</keyword>
<evidence type="ECO:0000256" key="4">
    <source>
        <dbReference type="ARBA" id="ARBA00022737"/>
    </source>
</evidence>
<dbReference type="InterPro" id="IPR056150">
    <property type="entry name" value="WD40_CDC20-Fz"/>
</dbReference>
<reference evidence="10" key="1">
    <citation type="submission" date="2018-02" db="EMBL/GenBank/DDBJ databases">
        <authorList>
            <person name="Cohen D.B."/>
            <person name="Kent A.D."/>
        </authorList>
    </citation>
    <scope>NUCLEOTIDE SEQUENCE</scope>
</reference>
<dbReference type="EMBL" id="OIVN01001691">
    <property type="protein sequence ID" value="SPC96698.1"/>
    <property type="molecule type" value="Genomic_DNA"/>
</dbReference>
<dbReference type="SMART" id="SM00320">
    <property type="entry name" value="WD40"/>
    <property type="match status" value="6"/>
</dbReference>
<keyword evidence="2 7" id="KW-0853">WD repeat</keyword>
<dbReference type="PANTHER" id="PTHR19918">
    <property type="entry name" value="CELL DIVISION CYCLE 20 CDC20 FIZZY -RELATED"/>
    <property type="match status" value="1"/>
</dbReference>
<dbReference type="GO" id="GO:0031145">
    <property type="term" value="P:anaphase-promoting complex-dependent catabolic process"/>
    <property type="evidence" value="ECO:0007669"/>
    <property type="project" value="TreeGrafter"/>
</dbReference>
<dbReference type="Pfam" id="PF24807">
    <property type="entry name" value="WD40_CDC20-Fz"/>
    <property type="match status" value="1"/>
</dbReference>
<feature type="repeat" description="WD" evidence="7">
    <location>
        <begin position="263"/>
        <end position="295"/>
    </location>
</feature>
<dbReference type="GO" id="GO:1905786">
    <property type="term" value="P:positive regulation of anaphase-promoting complex-dependent catabolic process"/>
    <property type="evidence" value="ECO:0007669"/>
    <property type="project" value="TreeGrafter"/>
</dbReference>
<dbReference type="PROSITE" id="PS00678">
    <property type="entry name" value="WD_REPEATS_1"/>
    <property type="match status" value="1"/>
</dbReference>
<evidence type="ECO:0000259" key="9">
    <source>
        <dbReference type="Pfam" id="PF24807"/>
    </source>
</evidence>
<dbReference type="InterPro" id="IPR015943">
    <property type="entry name" value="WD40/YVTN_repeat-like_dom_sf"/>
</dbReference>
<dbReference type="CDD" id="cd00200">
    <property type="entry name" value="WD40"/>
    <property type="match status" value="1"/>
</dbReference>
<accession>A0A2N9GBC1</accession>
<dbReference type="PANTHER" id="PTHR19918:SF56">
    <property type="entry name" value="ANAPHASE-PROMOTING COMPLEX SUBUNIT 4-LIKE WD40 DOMAIN-CONTAINING PROTEIN"/>
    <property type="match status" value="1"/>
</dbReference>